<feature type="domain" description="CHASE" evidence="6">
    <location>
        <begin position="105"/>
        <end position="199"/>
    </location>
</feature>
<dbReference type="PANTHER" id="PTHR44757">
    <property type="entry name" value="DIGUANYLATE CYCLASE DGCP"/>
    <property type="match status" value="1"/>
</dbReference>
<evidence type="ECO:0000259" key="7">
    <source>
        <dbReference type="PROSITE" id="PS50887"/>
    </source>
</evidence>
<evidence type="ECO:0000256" key="2">
    <source>
        <dbReference type="ARBA" id="ARBA00022692"/>
    </source>
</evidence>
<dbReference type="InterPro" id="IPR006189">
    <property type="entry name" value="CHASE_dom"/>
</dbReference>
<dbReference type="AlphaFoldDB" id="A0A842J7S4"/>
<dbReference type="GO" id="GO:0003824">
    <property type="term" value="F:catalytic activity"/>
    <property type="evidence" value="ECO:0007669"/>
    <property type="project" value="UniProtKB-ARBA"/>
</dbReference>
<dbReference type="InterPro" id="IPR043128">
    <property type="entry name" value="Rev_trsase/Diguanyl_cyclase"/>
</dbReference>
<gene>
    <name evidence="8" type="ORF">H7313_00440</name>
</gene>
<dbReference type="NCBIfam" id="TIGR00254">
    <property type="entry name" value="GGDEF"/>
    <property type="match status" value="1"/>
</dbReference>
<dbReference type="Pfam" id="PF03924">
    <property type="entry name" value="CHASE"/>
    <property type="match status" value="1"/>
</dbReference>
<dbReference type="InterPro" id="IPR042240">
    <property type="entry name" value="CHASE_sf"/>
</dbReference>
<dbReference type="SMART" id="SM01079">
    <property type="entry name" value="CHASE"/>
    <property type="match status" value="1"/>
</dbReference>
<dbReference type="Gene3D" id="3.30.450.350">
    <property type="entry name" value="CHASE domain"/>
    <property type="match status" value="1"/>
</dbReference>
<dbReference type="PANTHER" id="PTHR44757:SF2">
    <property type="entry name" value="BIOFILM ARCHITECTURE MAINTENANCE PROTEIN MBAA"/>
    <property type="match status" value="1"/>
</dbReference>
<feature type="transmembrane region" description="Helical" evidence="5">
    <location>
        <begin position="256"/>
        <end position="278"/>
    </location>
</feature>
<dbReference type="SMART" id="SM00267">
    <property type="entry name" value="GGDEF"/>
    <property type="match status" value="1"/>
</dbReference>
<feature type="domain" description="GGDEF" evidence="7">
    <location>
        <begin position="319"/>
        <end position="449"/>
    </location>
</feature>
<evidence type="ECO:0000256" key="4">
    <source>
        <dbReference type="ARBA" id="ARBA00023136"/>
    </source>
</evidence>
<evidence type="ECO:0000259" key="6">
    <source>
        <dbReference type="PROSITE" id="PS50839"/>
    </source>
</evidence>
<comment type="caution">
    <text evidence="8">The sequence shown here is derived from an EMBL/GenBank/DDBJ whole genome shotgun (WGS) entry which is preliminary data.</text>
</comment>
<dbReference type="InterPro" id="IPR000160">
    <property type="entry name" value="GGDEF_dom"/>
</dbReference>
<keyword evidence="4 5" id="KW-0472">Membrane</keyword>
<dbReference type="PROSITE" id="PS50839">
    <property type="entry name" value="CHASE"/>
    <property type="match status" value="1"/>
</dbReference>
<sequence length="449" mass="49281">MTRGKRSGGKMSLPVVAFVVSALVVAVLVTYFAWDDVRTDRNEAMRTNQVYSTRITSLLDSLFHKTDIMEAMIIADGGELTEKTFTDLARSLSEGSGVRAIQYLPDGIVRYVYPFEGNEPTLGSNIFENPARRDDALLALETKQITLSGPYVLNQGGFGLVARNPIFLTDANGQETFWGFTVIVLDLPAALDPILFSDLEEKGYRFELYTKGEDGAHLTIASSGALPENDPVTYTVPVPNHDWTLSVAPDAGWVDWGKVVATGAVGLLVSLLLGVVVWQMQVKRRFLHELATTDELTNLHNRRWFAEEVGRWCAGPREVPFSLFYLDLDGFKAVNDTLGHKQGDELLVQVADRFRSVCGEAGILARVGGDEFVAAVSGLVGDDAREFANRLQRALEEPFALEDCRWTIGASVGLAAYPADGSDYDELIRVADASMYAAKRTAKEKSPVK</sequence>
<keyword evidence="9" id="KW-1185">Reference proteome</keyword>
<organism evidence="8 9">
    <name type="scientific">Gordonibacter massiliensis</name>
    <name type="common">ex Traore et al. 2017</name>
    <dbReference type="NCBI Taxonomy" id="1841863"/>
    <lineage>
        <taxon>Bacteria</taxon>
        <taxon>Bacillati</taxon>
        <taxon>Actinomycetota</taxon>
        <taxon>Coriobacteriia</taxon>
        <taxon>Eggerthellales</taxon>
        <taxon>Eggerthellaceae</taxon>
        <taxon>Gordonibacter</taxon>
    </lineage>
</organism>
<evidence type="ECO:0000256" key="3">
    <source>
        <dbReference type="ARBA" id="ARBA00022989"/>
    </source>
</evidence>
<dbReference type="GO" id="GO:0016020">
    <property type="term" value="C:membrane"/>
    <property type="evidence" value="ECO:0007669"/>
    <property type="project" value="UniProtKB-SubCell"/>
</dbReference>
<dbReference type="PROSITE" id="PS50887">
    <property type="entry name" value="GGDEF"/>
    <property type="match status" value="1"/>
</dbReference>
<dbReference type="InterPro" id="IPR029787">
    <property type="entry name" value="Nucleotide_cyclase"/>
</dbReference>
<evidence type="ECO:0000256" key="5">
    <source>
        <dbReference type="SAM" id="Phobius"/>
    </source>
</evidence>
<accession>A0A842J7S4</accession>
<dbReference type="Gene3D" id="3.30.70.270">
    <property type="match status" value="1"/>
</dbReference>
<dbReference type="Pfam" id="PF00990">
    <property type="entry name" value="GGDEF"/>
    <property type="match status" value="1"/>
</dbReference>
<name>A0A842J7S4_9ACTN</name>
<protein>
    <submittedName>
        <fullName evidence="8">Sensor domain-containing diguanylate cyclase</fullName>
    </submittedName>
</protein>
<evidence type="ECO:0000313" key="8">
    <source>
        <dbReference type="EMBL" id="MBC2887843.1"/>
    </source>
</evidence>
<dbReference type="SUPFAM" id="SSF55073">
    <property type="entry name" value="Nucleotide cyclase"/>
    <property type="match status" value="1"/>
</dbReference>
<dbReference type="RefSeq" id="WP_185903904.1">
    <property type="nucleotide sequence ID" value="NZ_JACMSE010000001.1"/>
</dbReference>
<feature type="transmembrane region" description="Helical" evidence="5">
    <location>
        <begin position="12"/>
        <end position="34"/>
    </location>
</feature>
<dbReference type="GO" id="GO:0007165">
    <property type="term" value="P:signal transduction"/>
    <property type="evidence" value="ECO:0007669"/>
    <property type="project" value="UniProtKB-ARBA"/>
</dbReference>
<dbReference type="InterPro" id="IPR052155">
    <property type="entry name" value="Biofilm_reg_signaling"/>
</dbReference>
<evidence type="ECO:0000256" key="1">
    <source>
        <dbReference type="ARBA" id="ARBA00004370"/>
    </source>
</evidence>
<dbReference type="CDD" id="cd01949">
    <property type="entry name" value="GGDEF"/>
    <property type="match status" value="1"/>
</dbReference>
<dbReference type="Proteomes" id="UP000587396">
    <property type="component" value="Unassembled WGS sequence"/>
</dbReference>
<evidence type="ECO:0000313" key="9">
    <source>
        <dbReference type="Proteomes" id="UP000587396"/>
    </source>
</evidence>
<reference evidence="8 9" key="1">
    <citation type="submission" date="2020-08" db="EMBL/GenBank/DDBJ databases">
        <authorList>
            <person name="Liu C."/>
            <person name="Sun Q."/>
        </authorList>
    </citation>
    <scope>NUCLEOTIDE SEQUENCE [LARGE SCALE GENOMIC DNA]</scope>
    <source>
        <strain evidence="8 9">N22</strain>
    </source>
</reference>
<comment type="subcellular location">
    <subcellularLocation>
        <location evidence="1">Membrane</location>
    </subcellularLocation>
</comment>
<keyword evidence="3 5" id="KW-1133">Transmembrane helix</keyword>
<dbReference type="EMBL" id="JACMSE010000001">
    <property type="protein sequence ID" value="MBC2887843.1"/>
    <property type="molecule type" value="Genomic_DNA"/>
</dbReference>
<keyword evidence="2 5" id="KW-0812">Transmembrane</keyword>
<proteinExistence type="predicted"/>